<evidence type="ECO:0000313" key="3">
    <source>
        <dbReference type="EMBL" id="KAK2151199.1"/>
    </source>
</evidence>
<gene>
    <name evidence="3" type="ORF">LSH36_372g01026</name>
</gene>
<keyword evidence="1" id="KW-0175">Coiled coil</keyword>
<dbReference type="Proteomes" id="UP001208570">
    <property type="component" value="Unassembled WGS sequence"/>
</dbReference>
<protein>
    <submittedName>
        <fullName evidence="3">Uncharacterized protein</fullName>
    </submittedName>
</protein>
<sequence length="200" mass="23349">MVIPSTRTYAPAQSVPQNEEMEDKETVTVRPIPTSLIKTQHISKCSFCKLLRQSVLKLKRQKITAVKNLRAQQKNKELVKRLNRKIKRKELQFSEVKSQFQSSVLAKDLRVAKIKISCLEKKHLRLKTYHKMKKMGCLSSEANEGRILELERKLVQRDEEIFQLQDDKLTLEEKNKELESDIELTKSDGRTCSPEIRMKV</sequence>
<keyword evidence="4" id="KW-1185">Reference proteome</keyword>
<feature type="coiled-coil region" evidence="1">
    <location>
        <begin position="68"/>
        <end position="99"/>
    </location>
</feature>
<dbReference type="EMBL" id="JAODUP010000372">
    <property type="protein sequence ID" value="KAK2151199.1"/>
    <property type="molecule type" value="Genomic_DNA"/>
</dbReference>
<name>A0AAD9JE30_9ANNE</name>
<evidence type="ECO:0000256" key="2">
    <source>
        <dbReference type="SAM" id="MobiDB-lite"/>
    </source>
</evidence>
<reference evidence="3" key="1">
    <citation type="journal article" date="2023" name="Mol. Biol. Evol.">
        <title>Third-Generation Sequencing Reveals the Adaptive Role of the Epigenome in Three Deep-Sea Polychaetes.</title>
        <authorList>
            <person name="Perez M."/>
            <person name="Aroh O."/>
            <person name="Sun Y."/>
            <person name="Lan Y."/>
            <person name="Juniper S.K."/>
            <person name="Young C.R."/>
            <person name="Angers B."/>
            <person name="Qian P.Y."/>
        </authorList>
    </citation>
    <scope>NUCLEOTIDE SEQUENCE</scope>
    <source>
        <strain evidence="3">P08H-3</strain>
    </source>
</reference>
<comment type="caution">
    <text evidence="3">The sequence shown here is derived from an EMBL/GenBank/DDBJ whole genome shotgun (WGS) entry which is preliminary data.</text>
</comment>
<feature type="region of interest" description="Disordered" evidence="2">
    <location>
        <begin position="1"/>
        <end position="25"/>
    </location>
</feature>
<feature type="coiled-coil region" evidence="1">
    <location>
        <begin position="147"/>
        <end position="188"/>
    </location>
</feature>
<dbReference type="AlphaFoldDB" id="A0AAD9JE30"/>
<proteinExistence type="predicted"/>
<evidence type="ECO:0000256" key="1">
    <source>
        <dbReference type="SAM" id="Coils"/>
    </source>
</evidence>
<accession>A0AAD9JE30</accession>
<organism evidence="3 4">
    <name type="scientific">Paralvinella palmiformis</name>
    <dbReference type="NCBI Taxonomy" id="53620"/>
    <lineage>
        <taxon>Eukaryota</taxon>
        <taxon>Metazoa</taxon>
        <taxon>Spiralia</taxon>
        <taxon>Lophotrochozoa</taxon>
        <taxon>Annelida</taxon>
        <taxon>Polychaeta</taxon>
        <taxon>Sedentaria</taxon>
        <taxon>Canalipalpata</taxon>
        <taxon>Terebellida</taxon>
        <taxon>Terebelliformia</taxon>
        <taxon>Alvinellidae</taxon>
        <taxon>Paralvinella</taxon>
    </lineage>
</organism>
<evidence type="ECO:0000313" key="4">
    <source>
        <dbReference type="Proteomes" id="UP001208570"/>
    </source>
</evidence>